<feature type="compositionally biased region" description="Low complexity" evidence="9">
    <location>
        <begin position="261"/>
        <end position="270"/>
    </location>
</feature>
<dbReference type="PRINTS" id="PR00014">
    <property type="entry name" value="FNTYPEIII"/>
</dbReference>
<feature type="compositionally biased region" description="Polar residues" evidence="9">
    <location>
        <begin position="236"/>
        <end position="260"/>
    </location>
</feature>
<dbReference type="GO" id="GO:0005005">
    <property type="term" value="F:transmembrane-ephrin receptor activity"/>
    <property type="evidence" value="ECO:0007669"/>
    <property type="project" value="TreeGrafter"/>
</dbReference>
<sequence length="403" mass="44144">YFFSSAEPSSHYVISLKAFNNAGEGVPLYESATTRSMTAPTSAPKDLTVITREGKPRAVIVSWQPPLEANGKITAYILFYTLDKNAPIDDWIMESISGDRLTHQIVDLNLDTVYYFRIQARNAKGVGPLSDPIFFRTLKEPPIGQMHPPHGSVTPQKNSNLLVIIVVTVGVITVVVVAVVAVICTRRSSAQQRNAGKRKGSQKDLRPPDLWIHHEEMEMKNIEKPTDTDTAGRDSPMQTCQDITPVSHSQSETQLGSKSTPQPGEGLRGQEGQELAGIHCWVFSPLFTAVNEGPAPQQPSLLPQTQPEHSNTEDAPSRTIPTACVRPTHPLRSFANPLLPPPMSAIEPKVPYTPLLSQTGKGGKNLRYDSSLNFVYEQDDLSEQMASLEGLMKQLNAITGSAF</sequence>
<evidence type="ECO:0000256" key="5">
    <source>
        <dbReference type="ARBA" id="ARBA00022989"/>
    </source>
</evidence>
<dbReference type="InterPro" id="IPR003961">
    <property type="entry name" value="FN3_dom"/>
</dbReference>
<evidence type="ECO:0000256" key="8">
    <source>
        <dbReference type="ARBA" id="ARBA00023180"/>
    </source>
</evidence>
<keyword evidence="5 10" id="KW-1133">Transmembrane helix</keyword>
<evidence type="ECO:0000256" key="6">
    <source>
        <dbReference type="ARBA" id="ARBA00023136"/>
    </source>
</evidence>
<comment type="subcellular location">
    <subcellularLocation>
        <location evidence="1">Membrane</location>
        <topology evidence="1">Single-pass type I membrane protein</topology>
    </subcellularLocation>
</comment>
<keyword evidence="13" id="KW-1185">Reference proteome</keyword>
<dbReference type="SUPFAM" id="SSF49265">
    <property type="entry name" value="Fibronectin type III"/>
    <property type="match status" value="1"/>
</dbReference>
<feature type="non-terminal residue" evidence="12">
    <location>
        <position position="403"/>
    </location>
</feature>
<dbReference type="EMBL" id="VWPR01002053">
    <property type="protein sequence ID" value="NXE28446.1"/>
    <property type="molecule type" value="Genomic_DNA"/>
</dbReference>
<reference evidence="12 13" key="1">
    <citation type="submission" date="2019-09" db="EMBL/GenBank/DDBJ databases">
        <title>Bird 10,000 Genomes (B10K) Project - Family phase.</title>
        <authorList>
            <person name="Zhang G."/>
        </authorList>
    </citation>
    <scope>NUCLEOTIDE SEQUENCE [LARGE SCALE GENOMIC DNA]</scope>
    <source>
        <strain evidence="12">B10K-CU-031-01</strain>
        <tissue evidence="12">Muscle</tissue>
    </source>
</reference>
<evidence type="ECO:0000256" key="10">
    <source>
        <dbReference type="SAM" id="Phobius"/>
    </source>
</evidence>
<dbReference type="InterPro" id="IPR013783">
    <property type="entry name" value="Ig-like_fold"/>
</dbReference>
<feature type="region of interest" description="Disordered" evidence="9">
    <location>
        <begin position="216"/>
        <end position="270"/>
    </location>
</feature>
<evidence type="ECO:0000256" key="4">
    <source>
        <dbReference type="ARBA" id="ARBA00022840"/>
    </source>
</evidence>
<feature type="compositionally biased region" description="Basic and acidic residues" evidence="9">
    <location>
        <begin position="216"/>
        <end position="232"/>
    </location>
</feature>
<dbReference type="CDD" id="cd00063">
    <property type="entry name" value="FN3"/>
    <property type="match status" value="1"/>
</dbReference>
<gene>
    <name evidence="12" type="primary">Dcc</name>
    <name evidence="12" type="ORF">ARDKOR_R15373</name>
</gene>
<dbReference type="Pfam" id="PF06583">
    <property type="entry name" value="Neogenin_C"/>
    <property type="match status" value="3"/>
</dbReference>
<dbReference type="InterPro" id="IPR050449">
    <property type="entry name" value="Ephrin_rcpt_TKs"/>
</dbReference>
<protein>
    <submittedName>
        <fullName evidence="12">DCC protein</fullName>
    </submittedName>
</protein>
<evidence type="ECO:0000256" key="2">
    <source>
        <dbReference type="ARBA" id="ARBA00022692"/>
    </source>
</evidence>
<comment type="caution">
    <text evidence="12">The sequence shown here is derived from an EMBL/GenBank/DDBJ whole genome shotgun (WGS) entry which is preliminary data.</text>
</comment>
<dbReference type="AlphaFoldDB" id="A0A7K8LGK1"/>
<keyword evidence="3" id="KW-0547">Nucleotide-binding</keyword>
<keyword evidence="6 10" id="KW-0472">Membrane</keyword>
<dbReference type="Gene3D" id="2.60.40.10">
    <property type="entry name" value="Immunoglobulins"/>
    <property type="match status" value="1"/>
</dbReference>
<feature type="compositionally biased region" description="Low complexity" evidence="9">
    <location>
        <begin position="294"/>
        <end position="307"/>
    </location>
</feature>
<evidence type="ECO:0000256" key="3">
    <source>
        <dbReference type="ARBA" id="ARBA00022741"/>
    </source>
</evidence>
<feature type="transmembrane region" description="Helical" evidence="10">
    <location>
        <begin position="161"/>
        <end position="184"/>
    </location>
</feature>
<dbReference type="GO" id="GO:0007411">
    <property type="term" value="P:axon guidance"/>
    <property type="evidence" value="ECO:0007669"/>
    <property type="project" value="TreeGrafter"/>
</dbReference>
<dbReference type="GO" id="GO:0005886">
    <property type="term" value="C:plasma membrane"/>
    <property type="evidence" value="ECO:0007669"/>
    <property type="project" value="TreeGrafter"/>
</dbReference>
<dbReference type="InterPro" id="IPR036116">
    <property type="entry name" value="FN3_sf"/>
</dbReference>
<evidence type="ECO:0000256" key="1">
    <source>
        <dbReference type="ARBA" id="ARBA00004479"/>
    </source>
</evidence>
<evidence type="ECO:0000259" key="11">
    <source>
        <dbReference type="PROSITE" id="PS50853"/>
    </source>
</evidence>
<feature type="domain" description="Fibronectin type-III" evidence="11">
    <location>
        <begin position="1"/>
        <end position="41"/>
    </location>
</feature>
<dbReference type="PANTHER" id="PTHR46877:SF14">
    <property type="entry name" value="RECEPTOR PROTEIN-TYROSINE KINASE"/>
    <property type="match status" value="1"/>
</dbReference>
<dbReference type="FunFam" id="2.60.40.10:FF:000101">
    <property type="entry name" value="Neogenin isoform 1"/>
    <property type="match status" value="1"/>
</dbReference>
<keyword evidence="8" id="KW-0325">Glycoprotein</keyword>
<dbReference type="Proteomes" id="UP000560386">
    <property type="component" value="Unassembled WGS sequence"/>
</dbReference>
<dbReference type="GO" id="GO:0030425">
    <property type="term" value="C:dendrite"/>
    <property type="evidence" value="ECO:0007669"/>
    <property type="project" value="TreeGrafter"/>
</dbReference>
<evidence type="ECO:0000313" key="13">
    <source>
        <dbReference type="Proteomes" id="UP000560386"/>
    </source>
</evidence>
<keyword evidence="2 10" id="KW-0812">Transmembrane</keyword>
<keyword evidence="7" id="KW-0675">Receptor</keyword>
<proteinExistence type="predicted"/>
<dbReference type="PROSITE" id="PS50853">
    <property type="entry name" value="FN3"/>
    <property type="match status" value="2"/>
</dbReference>
<evidence type="ECO:0000256" key="7">
    <source>
        <dbReference type="ARBA" id="ARBA00023170"/>
    </source>
</evidence>
<accession>A0A7K8LGK1</accession>
<dbReference type="Pfam" id="PF00041">
    <property type="entry name" value="fn3"/>
    <property type="match status" value="1"/>
</dbReference>
<feature type="non-terminal residue" evidence="12">
    <location>
        <position position="1"/>
    </location>
</feature>
<feature type="region of interest" description="Disordered" evidence="9">
    <location>
        <begin position="291"/>
        <end position="320"/>
    </location>
</feature>
<dbReference type="SMART" id="SM00060">
    <property type="entry name" value="FN3"/>
    <property type="match status" value="1"/>
</dbReference>
<feature type="region of interest" description="Disordered" evidence="9">
    <location>
        <begin position="190"/>
        <end position="209"/>
    </location>
</feature>
<feature type="domain" description="Fibronectin type-III" evidence="11">
    <location>
        <begin position="43"/>
        <end position="140"/>
    </location>
</feature>
<dbReference type="InterPro" id="IPR010560">
    <property type="entry name" value="Neogenin_C"/>
</dbReference>
<evidence type="ECO:0000313" key="12">
    <source>
        <dbReference type="EMBL" id="NXE28446.1"/>
    </source>
</evidence>
<dbReference type="PANTHER" id="PTHR46877">
    <property type="entry name" value="EPH RECEPTOR A5"/>
    <property type="match status" value="1"/>
</dbReference>
<name>A0A7K8LGK1_9AVES</name>
<evidence type="ECO:0000256" key="9">
    <source>
        <dbReference type="SAM" id="MobiDB-lite"/>
    </source>
</evidence>
<dbReference type="GO" id="GO:0005524">
    <property type="term" value="F:ATP binding"/>
    <property type="evidence" value="ECO:0007669"/>
    <property type="project" value="UniProtKB-KW"/>
</dbReference>
<organism evidence="12 13">
    <name type="scientific">Ardeotis kori</name>
    <dbReference type="NCBI Taxonomy" id="89386"/>
    <lineage>
        <taxon>Eukaryota</taxon>
        <taxon>Metazoa</taxon>
        <taxon>Chordata</taxon>
        <taxon>Craniata</taxon>
        <taxon>Vertebrata</taxon>
        <taxon>Euteleostomi</taxon>
        <taxon>Archelosauria</taxon>
        <taxon>Archosauria</taxon>
        <taxon>Dinosauria</taxon>
        <taxon>Saurischia</taxon>
        <taxon>Theropoda</taxon>
        <taxon>Coelurosauria</taxon>
        <taxon>Aves</taxon>
        <taxon>Neognathae</taxon>
        <taxon>Neoaves</taxon>
        <taxon>Otidimorphae</taxon>
        <taxon>Otidiformes</taxon>
        <taxon>Otididae</taxon>
        <taxon>Ardeotis</taxon>
    </lineage>
</organism>
<keyword evidence="4" id="KW-0067">ATP-binding</keyword>